<evidence type="ECO:0000256" key="3">
    <source>
        <dbReference type="ARBA" id="ARBA00024347"/>
    </source>
</evidence>
<dbReference type="PROSITE" id="PS50918">
    <property type="entry name" value="WWE"/>
    <property type="match status" value="1"/>
</dbReference>
<evidence type="ECO:0000313" key="9">
    <source>
        <dbReference type="RefSeq" id="XP_018018276.1"/>
    </source>
</evidence>
<dbReference type="InterPro" id="IPR037197">
    <property type="entry name" value="WWE_dom_sf"/>
</dbReference>
<keyword evidence="2" id="KW-0539">Nucleus</keyword>
<comment type="subcellular location">
    <subcellularLocation>
        <location evidence="1">Nucleus</location>
    </subcellularLocation>
</comment>
<dbReference type="Gene3D" id="3.30.720.50">
    <property type="match status" value="1"/>
</dbReference>
<dbReference type="PANTHER" id="PTHR45740:SF2">
    <property type="entry name" value="POLY [ADP-RIBOSE] POLYMERASE"/>
    <property type="match status" value="1"/>
</dbReference>
<evidence type="ECO:0000256" key="1">
    <source>
        <dbReference type="ARBA" id="ARBA00004123"/>
    </source>
</evidence>
<dbReference type="GO" id="GO:1990404">
    <property type="term" value="F:NAD+-protein mono-ADP-ribosyltransferase activity"/>
    <property type="evidence" value="ECO:0007669"/>
    <property type="project" value="TreeGrafter"/>
</dbReference>
<protein>
    <recommendedName>
        <fullName evidence="4">Poly [ADP-ribose] polymerase</fullName>
        <shortName evidence="4">PARP</shortName>
        <ecNumber evidence="4">2.4.2.-</ecNumber>
    </recommendedName>
</protein>
<dbReference type="GO" id="GO:0003950">
    <property type="term" value="F:NAD+ poly-ADP-ribosyltransferase activity"/>
    <property type="evidence" value="ECO:0007669"/>
    <property type="project" value="UniProtKB-UniRule"/>
</dbReference>
<dbReference type="PANTHER" id="PTHR45740">
    <property type="entry name" value="POLY [ADP-RIBOSE] POLYMERASE"/>
    <property type="match status" value="1"/>
</dbReference>
<dbReference type="RefSeq" id="XP_018018276.1">
    <property type="nucleotide sequence ID" value="XM_018162787.2"/>
</dbReference>
<feature type="compositionally biased region" description="Acidic residues" evidence="5">
    <location>
        <begin position="30"/>
        <end position="67"/>
    </location>
</feature>
<feature type="domain" description="PARP catalytic" evidence="7">
    <location>
        <begin position="188"/>
        <end position="339"/>
    </location>
</feature>
<feature type="region of interest" description="Disordered" evidence="5">
    <location>
        <begin position="26"/>
        <end position="67"/>
    </location>
</feature>
<evidence type="ECO:0000256" key="4">
    <source>
        <dbReference type="RuleBase" id="RU362114"/>
    </source>
</evidence>
<dbReference type="KEGG" id="hazt:108674814"/>
<accession>A0A8B7NZJ4</accession>
<dbReference type="SUPFAM" id="SSF117839">
    <property type="entry name" value="WWE domain"/>
    <property type="match status" value="1"/>
</dbReference>
<proteinExistence type="inferred from homology"/>
<dbReference type="InterPro" id="IPR012317">
    <property type="entry name" value="Poly(ADP-ribose)pol_cat_dom"/>
</dbReference>
<dbReference type="PROSITE" id="PS51059">
    <property type="entry name" value="PARP_CATALYTIC"/>
    <property type="match status" value="1"/>
</dbReference>
<name>A0A8B7NZJ4_HYAAZ</name>
<dbReference type="Pfam" id="PF02825">
    <property type="entry name" value="WWE"/>
    <property type="match status" value="1"/>
</dbReference>
<comment type="similarity">
    <text evidence="3">Belongs to the ARTD/PARP family.</text>
</comment>
<dbReference type="Proteomes" id="UP000694843">
    <property type="component" value="Unplaced"/>
</dbReference>
<evidence type="ECO:0000259" key="6">
    <source>
        <dbReference type="PROSITE" id="PS50918"/>
    </source>
</evidence>
<organism evidence="8 9">
    <name type="scientific">Hyalella azteca</name>
    <name type="common">Amphipod</name>
    <dbReference type="NCBI Taxonomy" id="294128"/>
    <lineage>
        <taxon>Eukaryota</taxon>
        <taxon>Metazoa</taxon>
        <taxon>Ecdysozoa</taxon>
        <taxon>Arthropoda</taxon>
        <taxon>Crustacea</taxon>
        <taxon>Multicrustacea</taxon>
        <taxon>Malacostraca</taxon>
        <taxon>Eumalacostraca</taxon>
        <taxon>Peracarida</taxon>
        <taxon>Amphipoda</taxon>
        <taxon>Senticaudata</taxon>
        <taxon>Talitrida</taxon>
        <taxon>Talitroidea</taxon>
        <taxon>Hyalellidae</taxon>
        <taxon>Hyalella</taxon>
    </lineage>
</organism>
<evidence type="ECO:0000256" key="2">
    <source>
        <dbReference type="ARBA" id="ARBA00023242"/>
    </source>
</evidence>
<dbReference type="EC" id="2.4.2.-" evidence="4"/>
<evidence type="ECO:0000259" key="7">
    <source>
        <dbReference type="PROSITE" id="PS51059"/>
    </source>
</evidence>
<dbReference type="OrthoDB" id="6133115at2759"/>
<dbReference type="InterPro" id="IPR004170">
    <property type="entry name" value="WWE_dom"/>
</dbReference>
<dbReference type="SUPFAM" id="SSF56399">
    <property type="entry name" value="ADP-ribosylation"/>
    <property type="match status" value="1"/>
</dbReference>
<dbReference type="InterPro" id="IPR051712">
    <property type="entry name" value="ARTD-AVP"/>
</dbReference>
<dbReference type="Gene3D" id="3.90.228.10">
    <property type="match status" value="1"/>
</dbReference>
<dbReference type="AlphaFoldDB" id="A0A8B7NZJ4"/>
<evidence type="ECO:0000313" key="8">
    <source>
        <dbReference type="Proteomes" id="UP000694843"/>
    </source>
</evidence>
<keyword evidence="4" id="KW-0328">Glycosyltransferase</keyword>
<keyword evidence="4" id="KW-0520">NAD</keyword>
<keyword evidence="8" id="KW-1185">Reference proteome</keyword>
<gene>
    <name evidence="9" type="primary">LOC108674814</name>
</gene>
<sequence length="339" mass="38228">MARSTKRFDVTDLMQEIDVAMSALSLLMQDSDDPDDSDDSDDTDDSGDTDDSDDYDDSDDSDDSDDEMQLIFSTKLRRLMRHVIKNSDGNGEDVVSVNLNYAWFFEEDNGSWVKIGSKGDSNVTSAIEKHYQTRPTTKFRFTAGNYSYVLDFTNMTQTNTTTGRVRKVYRHENITSMPGATSDLASAAPDQKITDIPKGQAYSVTTLRPNQAEYDQILSLLKSHIPDCNPITINKIHNPYLKRAFYNNKAKLENRFPDVMYKDEWLFHGTDSANVKPILEDNFDWRLHGTNVGQLYGQGAYFSNYAAVSRQYGNAIFICKVLVGLIARGDSTTVRPPTD</sequence>
<keyword evidence="4" id="KW-0808">Transferase</keyword>
<feature type="non-terminal residue" evidence="9">
    <location>
        <position position="339"/>
    </location>
</feature>
<feature type="domain" description="WWE" evidence="6">
    <location>
        <begin position="89"/>
        <end position="170"/>
    </location>
</feature>
<dbReference type="GO" id="GO:0005634">
    <property type="term" value="C:nucleus"/>
    <property type="evidence" value="ECO:0007669"/>
    <property type="project" value="UniProtKB-SubCell"/>
</dbReference>
<dbReference type="Pfam" id="PF00644">
    <property type="entry name" value="PARP"/>
    <property type="match status" value="1"/>
</dbReference>
<evidence type="ECO:0000256" key="5">
    <source>
        <dbReference type="SAM" id="MobiDB-lite"/>
    </source>
</evidence>
<reference evidence="9" key="1">
    <citation type="submission" date="2025-08" db="UniProtKB">
        <authorList>
            <consortium name="RefSeq"/>
        </authorList>
    </citation>
    <scope>IDENTIFICATION</scope>
    <source>
        <tissue evidence="9">Whole organism</tissue>
    </source>
</reference>
<dbReference type="GeneID" id="108674814"/>